<organism evidence="2 3">
    <name type="scientific">Clohesyomyces aquaticus</name>
    <dbReference type="NCBI Taxonomy" id="1231657"/>
    <lineage>
        <taxon>Eukaryota</taxon>
        <taxon>Fungi</taxon>
        <taxon>Dikarya</taxon>
        <taxon>Ascomycota</taxon>
        <taxon>Pezizomycotina</taxon>
        <taxon>Dothideomycetes</taxon>
        <taxon>Pleosporomycetidae</taxon>
        <taxon>Pleosporales</taxon>
        <taxon>Lindgomycetaceae</taxon>
        <taxon>Clohesyomyces</taxon>
    </lineage>
</organism>
<feature type="compositionally biased region" description="Low complexity" evidence="1">
    <location>
        <begin position="305"/>
        <end position="314"/>
    </location>
</feature>
<feature type="compositionally biased region" description="Pro residues" evidence="1">
    <location>
        <begin position="355"/>
        <end position="367"/>
    </location>
</feature>
<sequence>MESLKDIQRPQAAQETLNRNDHLISLQALAVEQKKRKSALISDDEALRIGDPMKLEKPKKKAKFDKPAVPSKPKGTKPMRTIKSTATQGPSHYEKNGLKVPLYGENGKPKKPRMARTILQKWSKSANLKCIEEYVGLAKKQEMQDKTGLQIAECIAAMEEEALGVPAKKQAAAIQETSTTDQQPANPALQTPDSIGTTLSLPFQNGTKKKQQRKTLKPKSVAARSLPSPKSGDGTANSRPLTLHPEPMARESPMKQDASPQMPSTLKSQRSGASWDLGKEVPTGLMLDSPERTVPEPMEIDETETALPDLTPAASPTPTPVASPTRTTVKYLPRTPVKSSRPTPAASPKSTPVTTPKPTPVASPEPAPATQERWEKRFPQFNKSCPNRLMVRPDVKIDSYEFQTKNWSPKRERPRWIKEFLKPGKHGFDHEKGRWSHQGDPSLLTGYGHQVNREDQERLDWDPSYQEEFLEKYPGMRFRRTSAEIWPCGCQMEWDEDWSEDES</sequence>
<feature type="compositionally biased region" description="Polar residues" evidence="1">
    <location>
        <begin position="258"/>
        <end position="272"/>
    </location>
</feature>
<dbReference type="AlphaFoldDB" id="A0A1Y1YGV1"/>
<protein>
    <submittedName>
        <fullName evidence="2">Uncharacterized protein</fullName>
    </submittedName>
</protein>
<feature type="compositionally biased region" description="Polar residues" evidence="1">
    <location>
        <begin position="175"/>
        <end position="206"/>
    </location>
</feature>
<keyword evidence="3" id="KW-1185">Reference proteome</keyword>
<feature type="compositionally biased region" description="Low complexity" evidence="1">
    <location>
        <begin position="338"/>
        <end position="354"/>
    </location>
</feature>
<accession>A0A1Y1YGV1</accession>
<feature type="region of interest" description="Disordered" evidence="1">
    <location>
        <begin position="51"/>
        <end position="112"/>
    </location>
</feature>
<dbReference type="EMBL" id="MCFA01000238">
    <property type="protein sequence ID" value="ORX97232.1"/>
    <property type="molecule type" value="Genomic_DNA"/>
</dbReference>
<feature type="region of interest" description="Disordered" evidence="1">
    <location>
        <begin position="165"/>
        <end position="372"/>
    </location>
</feature>
<evidence type="ECO:0000313" key="2">
    <source>
        <dbReference type="EMBL" id="ORX97232.1"/>
    </source>
</evidence>
<dbReference type="OrthoDB" id="3793790at2759"/>
<feature type="region of interest" description="Disordered" evidence="1">
    <location>
        <begin position="1"/>
        <end position="21"/>
    </location>
</feature>
<gene>
    <name evidence="2" type="ORF">BCR34DRAFT_607352</name>
</gene>
<proteinExistence type="predicted"/>
<comment type="caution">
    <text evidence="2">The sequence shown here is derived from an EMBL/GenBank/DDBJ whole genome shotgun (WGS) entry which is preliminary data.</text>
</comment>
<evidence type="ECO:0000313" key="3">
    <source>
        <dbReference type="Proteomes" id="UP000193144"/>
    </source>
</evidence>
<name>A0A1Y1YGV1_9PLEO</name>
<reference evidence="2 3" key="1">
    <citation type="submission" date="2016-07" db="EMBL/GenBank/DDBJ databases">
        <title>Pervasive Adenine N6-methylation of Active Genes in Fungi.</title>
        <authorList>
            <consortium name="DOE Joint Genome Institute"/>
            <person name="Mondo S.J."/>
            <person name="Dannebaum R.O."/>
            <person name="Kuo R.C."/>
            <person name="Labutti K."/>
            <person name="Haridas S."/>
            <person name="Kuo A."/>
            <person name="Salamov A."/>
            <person name="Ahrendt S.R."/>
            <person name="Lipzen A."/>
            <person name="Sullivan W."/>
            <person name="Andreopoulos W.B."/>
            <person name="Clum A."/>
            <person name="Lindquist E."/>
            <person name="Daum C."/>
            <person name="Ramamoorthy G.K."/>
            <person name="Gryganskyi A."/>
            <person name="Culley D."/>
            <person name="Magnuson J.K."/>
            <person name="James T.Y."/>
            <person name="O'Malley M.A."/>
            <person name="Stajich J.E."/>
            <person name="Spatafora J.W."/>
            <person name="Visel A."/>
            <person name="Grigoriev I.V."/>
        </authorList>
    </citation>
    <scope>NUCLEOTIDE SEQUENCE [LARGE SCALE GENOMIC DNA]</scope>
    <source>
        <strain evidence="2 3">CBS 115471</strain>
    </source>
</reference>
<dbReference type="Proteomes" id="UP000193144">
    <property type="component" value="Unassembled WGS sequence"/>
</dbReference>
<feature type="compositionally biased region" description="Basic residues" evidence="1">
    <location>
        <begin position="207"/>
        <end position="217"/>
    </location>
</feature>
<evidence type="ECO:0000256" key="1">
    <source>
        <dbReference type="SAM" id="MobiDB-lite"/>
    </source>
</evidence>